<evidence type="ECO:0000313" key="3">
    <source>
        <dbReference type="Proteomes" id="UP000309544"/>
    </source>
</evidence>
<dbReference type="Proteomes" id="UP000309544">
    <property type="component" value="Unassembled WGS sequence"/>
</dbReference>
<sequence length="185" mass="20478">MSVISVGDILCDSDLLTARFSCNLELCHGACCVEGELGAPVLPHEAKGIEDAASRLSRELPDRGRQVISRYGALEIYRGDVYTRTVDGGECVFAFQENGITLCAIERAREEGRMGIAKPISCRLFPIRVRKKFGLDYLVYEQHAMCRTAREEGTRAGVLLVDFLERVLEERYGESTVASLKALVT</sequence>
<organism evidence="2 3">
    <name type="scientific">Prosthecochloris vibrioformis</name>
    <name type="common">Chlorobium vibrioforme</name>
    <dbReference type="NCBI Taxonomy" id="1098"/>
    <lineage>
        <taxon>Bacteria</taxon>
        <taxon>Pseudomonadati</taxon>
        <taxon>Chlorobiota</taxon>
        <taxon>Chlorobiia</taxon>
        <taxon>Chlorobiales</taxon>
        <taxon>Chlorobiaceae</taxon>
        <taxon>Prosthecochloris</taxon>
    </lineage>
</organism>
<gene>
    <name evidence="2" type="ORF">FGF68_05075</name>
</gene>
<dbReference type="EMBL" id="VDCI01000003">
    <property type="protein sequence ID" value="TNJ36948.1"/>
    <property type="molecule type" value="Genomic_DNA"/>
</dbReference>
<proteinExistence type="inferred from homology"/>
<keyword evidence="3" id="KW-1185">Reference proteome</keyword>
<dbReference type="Pfam" id="PF11307">
    <property type="entry name" value="DUF3109"/>
    <property type="match status" value="1"/>
</dbReference>
<dbReference type="InterPro" id="IPR021458">
    <property type="entry name" value="Rv0495c"/>
</dbReference>
<evidence type="ECO:0000313" key="2">
    <source>
        <dbReference type="EMBL" id="TNJ36948.1"/>
    </source>
</evidence>
<reference evidence="2 3" key="1">
    <citation type="submission" date="2019-05" db="EMBL/GenBank/DDBJ databases">
        <title>Draft Whole-Genome sequence of the green sulfur bacterium Prosthecochloris vibrioformis DSM 260.</title>
        <authorList>
            <person name="Meyer T.E."/>
            <person name="Kyndt J.A."/>
        </authorList>
    </citation>
    <scope>NUCLEOTIDE SEQUENCE [LARGE SCALE GENOMIC DNA]</scope>
    <source>
        <strain evidence="2 3">DSM 260</strain>
    </source>
</reference>
<dbReference type="RefSeq" id="WP_068867188.1">
    <property type="nucleotide sequence ID" value="NZ_VDCI01000003.1"/>
</dbReference>
<comment type="similarity">
    <text evidence="1">Belongs to the Rv0495c family.</text>
</comment>
<evidence type="ECO:0000256" key="1">
    <source>
        <dbReference type="ARBA" id="ARBA00093770"/>
    </source>
</evidence>
<protein>
    <submittedName>
        <fullName evidence="2">DUF3109 family protein</fullName>
    </submittedName>
</protein>
<name>A0A5C4S1B4_PROVB</name>
<dbReference type="AlphaFoldDB" id="A0A5C4S1B4"/>
<accession>A0A5C4S1B4</accession>
<comment type="caution">
    <text evidence="2">The sequence shown here is derived from an EMBL/GenBank/DDBJ whole genome shotgun (WGS) entry which is preliminary data.</text>
</comment>